<keyword evidence="3" id="KW-1185">Reference proteome</keyword>
<protein>
    <submittedName>
        <fullName evidence="2">Membrane protein</fullName>
    </submittedName>
</protein>
<dbReference type="SUPFAM" id="SSF49464">
    <property type="entry name" value="Carboxypeptidase regulatory domain-like"/>
    <property type="match status" value="1"/>
</dbReference>
<dbReference type="AlphaFoldDB" id="A0A917J722"/>
<evidence type="ECO:0000313" key="2">
    <source>
        <dbReference type="EMBL" id="GGI49272.1"/>
    </source>
</evidence>
<proteinExistence type="predicted"/>
<dbReference type="RefSeq" id="WP_188413448.1">
    <property type="nucleotide sequence ID" value="NZ_BMDO01000001.1"/>
</dbReference>
<sequence length="816" mass="92749">MKRYLLLLVCLILQTAAQAQTFTLSGTITNSNGEPVPFATILVKNTSKGSSANSDGQYTLSLSSGTYDVLFKAIGFKQETRNVNIKGNQVINISLSPEAYQLQNVVVKAGGEDPAYEIVRNAIRKRKGYLAEVRSYTCDTYIKGLQKMLAAPKKFLGRDINQIARELGLDSNRRGIIYLSESESKLSFMQPDQYHEEMVSSKVSGSNRAFSFNRASDLDVNFYHNLQNWEGLSNRPLISPIADNALSYYNYKYMGFTAENGETINRIKVTPKRLYEPTFTGYIYIMEDSWRIHSVDLMLTKSAGINFVDTITVKQQYIPVERKTWLPASVKFEFTGGLLGFKIGGYFVAIFKNYEINPSLSQKSFAEVMRVTADVNKKDSAYWVQSRPIPLTDEEKIDYEKKAVLAKKRESKPYLDSLDKANNKLSLSKFLMSGIHIRNRYKKSYFNTDGLLPSFLYNTVEGVAINYGVSYVKQIDSLQNKYLVLGGRIRYGFTNQLLHGSINGRIPVNEYTFSFNAGSDVVDLNNLLPITPFSNTTSSLFFRRNFQKLYDKHFAAASVSRRIAGNWQATLTAEMADRRWLDNTSYFSFFNKDLKYSANNPFTPDVNTPLFERNQSFKVNVRTSYNFSNKYVTYPSGRYYLPSKYPTLALSYTKGIKNVFGSDVDYDLLSASLSKEEIGLGLLGNISFYVGAGKFLNNNKVYFTDYKHFLGNEIILYKNATNAFLMLDYYDGSTSKQYLEGHLEQNFGGILLSKIPVIRKFKLQELVELNYLTTPDIKNYTELGLGFKYLAFRVLYGWSFNSSTNSKSAFRIDIGF</sequence>
<dbReference type="Pfam" id="PF13715">
    <property type="entry name" value="CarbopepD_reg_2"/>
    <property type="match status" value="1"/>
</dbReference>
<comment type="caution">
    <text evidence="2">The sequence shown here is derived from an EMBL/GenBank/DDBJ whole genome shotgun (WGS) entry which is preliminary data.</text>
</comment>
<accession>A0A917J722</accession>
<feature type="signal peptide" evidence="1">
    <location>
        <begin position="1"/>
        <end position="19"/>
    </location>
</feature>
<dbReference type="Gene3D" id="2.60.40.1120">
    <property type="entry name" value="Carboxypeptidase-like, regulatory domain"/>
    <property type="match status" value="1"/>
</dbReference>
<dbReference type="EMBL" id="BMDO01000001">
    <property type="protein sequence ID" value="GGI49272.1"/>
    <property type="molecule type" value="Genomic_DNA"/>
</dbReference>
<name>A0A917J722_9SPHI</name>
<organism evidence="2 3">
    <name type="scientific">Mucilaginibacter galii</name>
    <dbReference type="NCBI Taxonomy" id="2005073"/>
    <lineage>
        <taxon>Bacteria</taxon>
        <taxon>Pseudomonadati</taxon>
        <taxon>Bacteroidota</taxon>
        <taxon>Sphingobacteriia</taxon>
        <taxon>Sphingobacteriales</taxon>
        <taxon>Sphingobacteriaceae</taxon>
        <taxon>Mucilaginibacter</taxon>
    </lineage>
</organism>
<dbReference type="InterPro" id="IPR008969">
    <property type="entry name" value="CarboxyPept-like_regulatory"/>
</dbReference>
<reference evidence="2" key="2">
    <citation type="submission" date="2020-09" db="EMBL/GenBank/DDBJ databases">
        <authorList>
            <person name="Sun Q."/>
            <person name="Sedlacek I."/>
        </authorList>
    </citation>
    <scope>NUCLEOTIDE SEQUENCE</scope>
    <source>
        <strain evidence="2">CCM 8711</strain>
    </source>
</reference>
<dbReference type="InterPro" id="IPR043741">
    <property type="entry name" value="DUF5686"/>
</dbReference>
<dbReference type="Pfam" id="PF18939">
    <property type="entry name" value="DUF5686"/>
    <property type="match status" value="1"/>
</dbReference>
<keyword evidence="1" id="KW-0732">Signal</keyword>
<dbReference type="Proteomes" id="UP000662074">
    <property type="component" value="Unassembled WGS sequence"/>
</dbReference>
<evidence type="ECO:0000256" key="1">
    <source>
        <dbReference type="SAM" id="SignalP"/>
    </source>
</evidence>
<feature type="chain" id="PRO_5036733438" evidence="1">
    <location>
        <begin position="20"/>
        <end position="816"/>
    </location>
</feature>
<evidence type="ECO:0000313" key="3">
    <source>
        <dbReference type="Proteomes" id="UP000662074"/>
    </source>
</evidence>
<gene>
    <name evidence="2" type="ORF">GCM10011425_04840</name>
</gene>
<reference evidence="2" key="1">
    <citation type="journal article" date="2014" name="Int. J. Syst. Evol. Microbiol.">
        <title>Complete genome sequence of Corynebacterium casei LMG S-19264T (=DSM 44701T), isolated from a smear-ripened cheese.</title>
        <authorList>
            <consortium name="US DOE Joint Genome Institute (JGI-PGF)"/>
            <person name="Walter F."/>
            <person name="Albersmeier A."/>
            <person name="Kalinowski J."/>
            <person name="Ruckert C."/>
        </authorList>
    </citation>
    <scope>NUCLEOTIDE SEQUENCE</scope>
    <source>
        <strain evidence="2">CCM 8711</strain>
    </source>
</reference>